<protein>
    <submittedName>
        <fullName evidence="6">AAA family ATPase</fullName>
    </submittedName>
</protein>
<dbReference type="RefSeq" id="WP_118430617.1">
    <property type="nucleotide sequence ID" value="NZ_CATZFG010000007.1"/>
</dbReference>
<name>A0A412H9C8_9BACT</name>
<accession>A0A412H9C8</accession>
<evidence type="ECO:0000313" key="7">
    <source>
        <dbReference type="Proteomes" id="UP000285750"/>
    </source>
</evidence>
<dbReference type="PROSITE" id="PS50011">
    <property type="entry name" value="PROTEIN_KINASE_DOM"/>
    <property type="match status" value="1"/>
</dbReference>
<dbReference type="EMBL" id="QRUY01000004">
    <property type="protein sequence ID" value="RGS09803.1"/>
    <property type="molecule type" value="Genomic_DNA"/>
</dbReference>
<dbReference type="InterPro" id="IPR011009">
    <property type="entry name" value="Kinase-like_dom_sf"/>
</dbReference>
<sequence length="594" mass="67568">MVFSKGDKINNYTVTFPHKQGSYAETYRVKDDTGKTRFLKLINYSKVNRWQMDDKGTMREIEISKQLNHSNLCKYIDSGSIIRNGSQLSYLVTEFISGETLSQRIIRAGALDVYEIKQVVKSVLSALDYLHSLSLPVIHNEVTIQNVMLNLVGGLQELKLIDFGHASYLNRQIGKPDLTDLNAFYLAPERFSGISSVQTDLYSVGAMMYFLLYNKLPWFIDLSRGSNDDKVEAILAERQKELDLPNIEMFELDEQLINTVIKSLSQDSEDRFQTAKDFIRAIDGEIKIPRQSTKRKILSFETKDKAEDSSKSMKTIKGPGFAAVAGMDELKKQLQEEVIEPLHHPEEYQRYGITIPNGMLLYGPPGCGKTFFAKHFAEEVGFNFMFITPATLKSRYVNASQENIAKMFKEAEENAPTIIFIDEINELVPNREGNVHEMSKSAVNEMLAQMDRTGEKGIFIIGATNYPHMIDPAILRAGRLDKKYYVGVPDEVARKTLFELYLKNRPYDFGLDYDELSILTKNYVSADIQLIVNNAARTALKSRSKITMAILRNAIAAVRPSLDIKELQRYEEIKAQMNGENIKKSENRPKVGFR</sequence>
<evidence type="ECO:0000259" key="5">
    <source>
        <dbReference type="PROSITE" id="PS50011"/>
    </source>
</evidence>
<feature type="domain" description="Protein kinase" evidence="5">
    <location>
        <begin position="12"/>
        <end position="286"/>
    </location>
</feature>
<dbReference type="SMART" id="SM00382">
    <property type="entry name" value="AAA"/>
    <property type="match status" value="1"/>
</dbReference>
<dbReference type="Gene3D" id="1.10.8.60">
    <property type="match status" value="1"/>
</dbReference>
<reference evidence="6 7" key="1">
    <citation type="submission" date="2018-08" db="EMBL/GenBank/DDBJ databases">
        <title>A genome reference for cultivated species of the human gut microbiota.</title>
        <authorList>
            <person name="Zou Y."/>
            <person name="Xue W."/>
            <person name="Luo G."/>
        </authorList>
    </citation>
    <scope>NUCLEOTIDE SEQUENCE [LARGE SCALE GENOMIC DNA]</scope>
    <source>
        <strain evidence="6 7">AF24-16AC</strain>
    </source>
</reference>
<dbReference type="InterPro" id="IPR027417">
    <property type="entry name" value="P-loop_NTPase"/>
</dbReference>
<organism evidence="6 7">
    <name type="scientific">Phocaeicola plebeius</name>
    <dbReference type="NCBI Taxonomy" id="310297"/>
    <lineage>
        <taxon>Bacteria</taxon>
        <taxon>Pseudomonadati</taxon>
        <taxon>Bacteroidota</taxon>
        <taxon>Bacteroidia</taxon>
        <taxon>Bacteroidales</taxon>
        <taxon>Bacteroidaceae</taxon>
        <taxon>Phocaeicola</taxon>
    </lineage>
</organism>
<comment type="similarity">
    <text evidence="4">Belongs to the AAA ATPase family.</text>
</comment>
<gene>
    <name evidence="6" type="ORF">DWY14_03025</name>
</gene>
<evidence type="ECO:0000256" key="3">
    <source>
        <dbReference type="ARBA" id="ARBA00023054"/>
    </source>
</evidence>
<dbReference type="SUPFAM" id="SSF56112">
    <property type="entry name" value="Protein kinase-like (PK-like)"/>
    <property type="match status" value="1"/>
</dbReference>
<evidence type="ECO:0000256" key="4">
    <source>
        <dbReference type="RuleBase" id="RU003651"/>
    </source>
</evidence>
<evidence type="ECO:0000313" key="6">
    <source>
        <dbReference type="EMBL" id="RGS09803.1"/>
    </source>
</evidence>
<dbReference type="InterPro" id="IPR003593">
    <property type="entry name" value="AAA+_ATPase"/>
</dbReference>
<keyword evidence="1 4" id="KW-0547">Nucleotide-binding</keyword>
<dbReference type="Gene3D" id="3.40.50.300">
    <property type="entry name" value="P-loop containing nucleotide triphosphate hydrolases"/>
    <property type="match status" value="1"/>
</dbReference>
<evidence type="ECO:0000256" key="1">
    <source>
        <dbReference type="ARBA" id="ARBA00022741"/>
    </source>
</evidence>
<dbReference type="SMART" id="SM00220">
    <property type="entry name" value="S_TKc"/>
    <property type="match status" value="1"/>
</dbReference>
<dbReference type="PROSITE" id="PS00674">
    <property type="entry name" value="AAA"/>
    <property type="match status" value="1"/>
</dbReference>
<dbReference type="Gene3D" id="1.10.510.10">
    <property type="entry name" value="Transferase(Phosphotransferase) domain 1"/>
    <property type="match status" value="1"/>
</dbReference>
<dbReference type="FunFam" id="3.40.50.300:FF:001025">
    <property type="entry name" value="ATPase family, AAA domain-containing 2B"/>
    <property type="match status" value="1"/>
</dbReference>
<evidence type="ECO:0000256" key="2">
    <source>
        <dbReference type="ARBA" id="ARBA00022840"/>
    </source>
</evidence>
<dbReference type="SUPFAM" id="SSF52540">
    <property type="entry name" value="P-loop containing nucleoside triphosphate hydrolases"/>
    <property type="match status" value="1"/>
</dbReference>
<dbReference type="InterPro" id="IPR000719">
    <property type="entry name" value="Prot_kinase_dom"/>
</dbReference>
<dbReference type="Pfam" id="PF00004">
    <property type="entry name" value="AAA"/>
    <property type="match status" value="1"/>
</dbReference>
<dbReference type="GO" id="GO:0016887">
    <property type="term" value="F:ATP hydrolysis activity"/>
    <property type="evidence" value="ECO:0007669"/>
    <property type="project" value="InterPro"/>
</dbReference>
<dbReference type="InterPro" id="IPR003959">
    <property type="entry name" value="ATPase_AAA_core"/>
</dbReference>
<dbReference type="GO" id="GO:0004672">
    <property type="term" value="F:protein kinase activity"/>
    <property type="evidence" value="ECO:0007669"/>
    <property type="project" value="InterPro"/>
</dbReference>
<dbReference type="AlphaFoldDB" id="A0A412H9C8"/>
<keyword evidence="2 4" id="KW-0067">ATP-binding</keyword>
<dbReference type="InterPro" id="IPR050168">
    <property type="entry name" value="AAA_ATPase_domain"/>
</dbReference>
<proteinExistence type="inferred from homology"/>
<keyword evidence="3" id="KW-0175">Coiled coil</keyword>
<dbReference type="PANTHER" id="PTHR23077">
    <property type="entry name" value="AAA-FAMILY ATPASE"/>
    <property type="match status" value="1"/>
</dbReference>
<dbReference type="GO" id="GO:0005524">
    <property type="term" value="F:ATP binding"/>
    <property type="evidence" value="ECO:0007669"/>
    <property type="project" value="UniProtKB-KW"/>
</dbReference>
<dbReference type="Pfam" id="PF00069">
    <property type="entry name" value="Pkinase"/>
    <property type="match status" value="1"/>
</dbReference>
<dbReference type="InterPro" id="IPR003960">
    <property type="entry name" value="ATPase_AAA_CS"/>
</dbReference>
<comment type="caution">
    <text evidence="6">The sequence shown here is derived from an EMBL/GenBank/DDBJ whole genome shotgun (WGS) entry which is preliminary data.</text>
</comment>
<dbReference type="Proteomes" id="UP000285750">
    <property type="component" value="Unassembled WGS sequence"/>
</dbReference>